<gene>
    <name evidence="3" type="ORF">RND71_020765</name>
</gene>
<dbReference type="Pfam" id="PF11250">
    <property type="entry name" value="FAF"/>
    <property type="match status" value="1"/>
</dbReference>
<protein>
    <recommendedName>
        <fullName evidence="2">FAF domain-containing protein</fullName>
    </recommendedName>
</protein>
<comment type="similarity">
    <text evidence="1">Belongs to the fantastic four family.</text>
</comment>
<dbReference type="PANTHER" id="PTHR33155:SF75">
    <property type="entry name" value="OS02G0750800 PROTEIN"/>
    <property type="match status" value="1"/>
</dbReference>
<evidence type="ECO:0000256" key="1">
    <source>
        <dbReference type="ARBA" id="ARBA00008690"/>
    </source>
</evidence>
<dbReference type="PANTHER" id="PTHR33155">
    <property type="entry name" value="FANTASTIC FOUR-LIKE PROTEIN (DUF3049)"/>
    <property type="match status" value="1"/>
</dbReference>
<dbReference type="EMBL" id="JAVYJV010000011">
    <property type="protein sequence ID" value="KAK4358536.1"/>
    <property type="molecule type" value="Genomic_DNA"/>
</dbReference>
<dbReference type="InterPro" id="IPR046431">
    <property type="entry name" value="FAF_dom"/>
</dbReference>
<keyword evidence="4" id="KW-1185">Reference proteome</keyword>
<sequence length="166" mass="19626">MASPIEEEEFKQQGLNSKYNYNNITKRQPKKKLKKEYPPTIPSWRSKFPGDLPWSLSRHYVDGRLILKEQSMDYYEYIETKREKGRLVLNLLVLKNNIKWHDDNDTIQDEITYDDTIDRGEEKKVIQEEIPRDFMKINGEENNISNIKNFSNEDGMISNPSLLVVA</sequence>
<comment type="caution">
    <text evidence="3">The sequence shown here is derived from an EMBL/GenBank/DDBJ whole genome shotgun (WGS) entry which is preliminary data.</text>
</comment>
<proteinExistence type="inferred from homology"/>
<name>A0AAE1RX13_9SOLA</name>
<evidence type="ECO:0000259" key="2">
    <source>
        <dbReference type="Pfam" id="PF11250"/>
    </source>
</evidence>
<evidence type="ECO:0000313" key="3">
    <source>
        <dbReference type="EMBL" id="KAK4358536.1"/>
    </source>
</evidence>
<accession>A0AAE1RX13</accession>
<evidence type="ECO:0000313" key="4">
    <source>
        <dbReference type="Proteomes" id="UP001291623"/>
    </source>
</evidence>
<reference evidence="3" key="1">
    <citation type="submission" date="2023-12" db="EMBL/GenBank/DDBJ databases">
        <title>Genome assembly of Anisodus tanguticus.</title>
        <authorList>
            <person name="Wang Y.-J."/>
        </authorList>
    </citation>
    <scope>NUCLEOTIDE SEQUENCE</scope>
    <source>
        <strain evidence="3">KB-2021</strain>
        <tissue evidence="3">Leaf</tissue>
    </source>
</reference>
<organism evidence="3 4">
    <name type="scientific">Anisodus tanguticus</name>
    <dbReference type="NCBI Taxonomy" id="243964"/>
    <lineage>
        <taxon>Eukaryota</taxon>
        <taxon>Viridiplantae</taxon>
        <taxon>Streptophyta</taxon>
        <taxon>Embryophyta</taxon>
        <taxon>Tracheophyta</taxon>
        <taxon>Spermatophyta</taxon>
        <taxon>Magnoliopsida</taxon>
        <taxon>eudicotyledons</taxon>
        <taxon>Gunneridae</taxon>
        <taxon>Pentapetalae</taxon>
        <taxon>asterids</taxon>
        <taxon>lamiids</taxon>
        <taxon>Solanales</taxon>
        <taxon>Solanaceae</taxon>
        <taxon>Solanoideae</taxon>
        <taxon>Hyoscyameae</taxon>
        <taxon>Anisodus</taxon>
    </lineage>
</organism>
<dbReference type="AlphaFoldDB" id="A0AAE1RX13"/>
<dbReference type="InterPro" id="IPR021410">
    <property type="entry name" value="FAF"/>
</dbReference>
<feature type="domain" description="FAF" evidence="2">
    <location>
        <begin position="36"/>
        <end position="91"/>
    </location>
</feature>
<dbReference type="Proteomes" id="UP001291623">
    <property type="component" value="Unassembled WGS sequence"/>
</dbReference>